<protein>
    <recommendedName>
        <fullName evidence="2">ADF-H domain-containing protein</fullName>
    </recommendedName>
</protein>
<dbReference type="Pfam" id="PF00241">
    <property type="entry name" value="Cofilin_ADF"/>
    <property type="match status" value="1"/>
</dbReference>
<evidence type="ECO:0000313" key="3">
    <source>
        <dbReference type="EMBL" id="KAL0486260.1"/>
    </source>
</evidence>
<dbReference type="Proteomes" id="UP001431209">
    <property type="component" value="Unassembled WGS sequence"/>
</dbReference>
<accession>A0AAW2Z9X3</accession>
<dbReference type="InterPro" id="IPR029006">
    <property type="entry name" value="ADF-H/Gelsolin-like_dom_sf"/>
</dbReference>
<dbReference type="Gene3D" id="3.40.20.10">
    <property type="entry name" value="Severin"/>
    <property type="match status" value="1"/>
</dbReference>
<evidence type="ECO:0000256" key="1">
    <source>
        <dbReference type="SAM" id="MobiDB-lite"/>
    </source>
</evidence>
<organism evidence="3 4">
    <name type="scientific">Acrasis kona</name>
    <dbReference type="NCBI Taxonomy" id="1008807"/>
    <lineage>
        <taxon>Eukaryota</taxon>
        <taxon>Discoba</taxon>
        <taxon>Heterolobosea</taxon>
        <taxon>Tetramitia</taxon>
        <taxon>Eutetramitia</taxon>
        <taxon>Acrasidae</taxon>
        <taxon>Acrasis</taxon>
    </lineage>
</organism>
<gene>
    <name evidence="3" type="ORF">AKO1_001872</name>
</gene>
<feature type="compositionally biased region" description="Low complexity" evidence="1">
    <location>
        <begin position="107"/>
        <end position="120"/>
    </location>
</feature>
<comment type="caution">
    <text evidence="3">The sequence shown here is derived from an EMBL/GenBank/DDBJ whole genome shotgun (WGS) entry which is preliminary data.</text>
</comment>
<feature type="non-terminal residue" evidence="3">
    <location>
        <position position="1"/>
    </location>
</feature>
<dbReference type="AlphaFoldDB" id="A0AAW2Z9X3"/>
<dbReference type="PROSITE" id="PS51263">
    <property type="entry name" value="ADF_H"/>
    <property type="match status" value="1"/>
</dbReference>
<keyword evidence="4" id="KW-1185">Reference proteome</keyword>
<feature type="region of interest" description="Disordered" evidence="1">
    <location>
        <begin position="1"/>
        <end position="129"/>
    </location>
</feature>
<evidence type="ECO:0000313" key="4">
    <source>
        <dbReference type="Proteomes" id="UP001431209"/>
    </source>
</evidence>
<proteinExistence type="predicted"/>
<name>A0AAW2Z9X3_9EUKA</name>
<dbReference type="SUPFAM" id="SSF55753">
    <property type="entry name" value="Actin depolymerizing proteins"/>
    <property type="match status" value="1"/>
</dbReference>
<dbReference type="EMBL" id="JAOPGA020001211">
    <property type="protein sequence ID" value="KAL0486260.1"/>
    <property type="molecule type" value="Genomic_DNA"/>
</dbReference>
<reference evidence="3 4" key="1">
    <citation type="submission" date="2024-03" db="EMBL/GenBank/DDBJ databases">
        <title>The Acrasis kona genome and developmental transcriptomes reveal deep origins of eukaryotic multicellular pathways.</title>
        <authorList>
            <person name="Sheikh S."/>
            <person name="Fu C.-J."/>
            <person name="Brown M.W."/>
            <person name="Baldauf S.L."/>
        </authorList>
    </citation>
    <scope>NUCLEOTIDE SEQUENCE [LARGE SCALE GENOMIC DNA]</scope>
    <source>
        <strain evidence="3 4">ATCC MYA-3509</strain>
    </source>
</reference>
<dbReference type="InterPro" id="IPR002108">
    <property type="entry name" value="ADF-H"/>
</dbReference>
<evidence type="ECO:0000259" key="2">
    <source>
        <dbReference type="PROSITE" id="PS51263"/>
    </source>
</evidence>
<dbReference type="GO" id="GO:0003779">
    <property type="term" value="F:actin binding"/>
    <property type="evidence" value="ECO:0007669"/>
    <property type="project" value="InterPro"/>
</dbReference>
<sequence>QDAADKLKAEQEEKQRQEEAAKKKAEQDAADKLKAEQEEKQRQEQEAAAKKKAEQDAADKLKAEQEEKQRQEEEAAKKKAEQDAADKLKAEQEAAAKKKAEQEAKQKISSPSNTSTTTTTAPRRQVGGAVVIDPPVADAYTSLRDNADKPDSDNWITICFDTSNKKKFYLGHVGKGLDALKALLKDNVIIYVIYRVMALELGYKRPKYLLITWTGDSTSPLNRAFAVSNQVQIHDFLSTAFPSLHPKGLDTLVPDAEAVLDKSAGMNMQGNSYEW</sequence>
<feature type="compositionally biased region" description="Basic and acidic residues" evidence="1">
    <location>
        <begin position="1"/>
        <end position="106"/>
    </location>
</feature>
<feature type="domain" description="ADF-H" evidence="2">
    <location>
        <begin position="128"/>
        <end position="262"/>
    </location>
</feature>